<evidence type="ECO:0000256" key="9">
    <source>
        <dbReference type="ARBA" id="ARBA00022691"/>
    </source>
</evidence>
<protein>
    <recommendedName>
        <fullName evidence="4 12">Ribosomal RNA small subunit methyltransferase E</fullName>
        <ecNumber evidence="3 12">2.1.1.193</ecNumber>
    </recommendedName>
</protein>
<evidence type="ECO:0000256" key="1">
    <source>
        <dbReference type="ARBA" id="ARBA00004496"/>
    </source>
</evidence>
<dbReference type="PIRSF" id="PIRSF015601">
    <property type="entry name" value="MTase_slr0722"/>
    <property type="match status" value="1"/>
</dbReference>
<dbReference type="EC" id="2.1.1.193" evidence="3 12"/>
<organism evidence="15 16">
    <name type="scientific">Virgibacillus profundi</name>
    <dbReference type="NCBI Taxonomy" id="2024555"/>
    <lineage>
        <taxon>Bacteria</taxon>
        <taxon>Bacillati</taxon>
        <taxon>Bacillota</taxon>
        <taxon>Bacilli</taxon>
        <taxon>Bacillales</taxon>
        <taxon>Bacillaceae</taxon>
        <taxon>Virgibacillus</taxon>
    </lineage>
</organism>
<keyword evidence="9 12" id="KW-0949">S-adenosyl-L-methionine</keyword>
<dbReference type="PANTHER" id="PTHR30027">
    <property type="entry name" value="RIBOSOMAL RNA SMALL SUBUNIT METHYLTRANSFERASE E"/>
    <property type="match status" value="1"/>
</dbReference>
<evidence type="ECO:0000313" key="15">
    <source>
        <dbReference type="EMBL" id="PAV29018.1"/>
    </source>
</evidence>
<dbReference type="NCBIfam" id="NF008692">
    <property type="entry name" value="PRK11713.1-5"/>
    <property type="match status" value="1"/>
</dbReference>
<reference evidence="15 16" key="1">
    <citation type="submission" date="2017-08" db="EMBL/GenBank/DDBJ databases">
        <title>Virgibacillus indicus sp. nov. and Virgibacillus profoundi sp. nov, two moderately halophilic bacteria isolated from marine sediment by using the Microfluidic Streak Plate.</title>
        <authorList>
            <person name="Xu B."/>
            <person name="Hu B."/>
            <person name="Wang J."/>
            <person name="Zhu Y."/>
            <person name="Huang L."/>
            <person name="Du W."/>
            <person name="Huang Y."/>
        </authorList>
    </citation>
    <scope>NUCLEOTIDE SEQUENCE [LARGE SCALE GENOMIC DNA]</scope>
    <source>
        <strain evidence="15 16">IO3-P3-H5</strain>
    </source>
</reference>
<keyword evidence="8 12" id="KW-0808">Transferase</keyword>
<evidence type="ECO:0000259" key="13">
    <source>
        <dbReference type="Pfam" id="PF04452"/>
    </source>
</evidence>
<accession>A0A2A2ICC6</accession>
<dbReference type="GO" id="GO:0070042">
    <property type="term" value="F:rRNA (uridine-N3-)-methyltransferase activity"/>
    <property type="evidence" value="ECO:0007669"/>
    <property type="project" value="TreeGrafter"/>
</dbReference>
<dbReference type="InterPro" id="IPR029026">
    <property type="entry name" value="tRNA_m1G_MTases_N"/>
</dbReference>
<dbReference type="PANTHER" id="PTHR30027:SF3">
    <property type="entry name" value="16S RRNA (URACIL(1498)-N(3))-METHYLTRANSFERASE"/>
    <property type="match status" value="1"/>
</dbReference>
<dbReference type="InterPro" id="IPR046887">
    <property type="entry name" value="RsmE_PUA-like"/>
</dbReference>
<evidence type="ECO:0000256" key="2">
    <source>
        <dbReference type="ARBA" id="ARBA00005528"/>
    </source>
</evidence>
<evidence type="ECO:0000313" key="16">
    <source>
        <dbReference type="Proteomes" id="UP000218887"/>
    </source>
</evidence>
<dbReference type="EMBL" id="NPOA01000009">
    <property type="protein sequence ID" value="PAV29018.1"/>
    <property type="molecule type" value="Genomic_DNA"/>
</dbReference>
<comment type="similarity">
    <text evidence="2 12">Belongs to the RNA methyltransferase RsmE family.</text>
</comment>
<dbReference type="InterPro" id="IPR029028">
    <property type="entry name" value="Alpha/beta_knot_MTases"/>
</dbReference>
<gene>
    <name evidence="15" type="ORF">CIL05_13640</name>
</gene>
<dbReference type="Pfam" id="PF20260">
    <property type="entry name" value="PUA_4"/>
    <property type="match status" value="1"/>
</dbReference>
<sequence>MQRYFVPESAWNGNIVTIKDDDAHHIHRVMRFKEGDQVICNHPDGSAAICNLIAVGSDEVRLEVEDWLNESVELPIEVTIAQGLPKGDKLDLILQKGTELGASSFIPFQAERSVVVWDNKKIEKKMKRFSKIVKEASEQSHRNKVPEIKSPMTMSALLKESQKYDVKIFAYEEEAKIVDFQSFGTLLNKLKKDQSLFVCIGPEGGFSPKEAETLRDNNFYPVRLGPRILRTETAALYALASISYHFEELRCN</sequence>
<comment type="function">
    <text evidence="10 12">Specifically methylates the N3 position of the uracil ring of uridine 1498 (m3U1498) in 16S rRNA. Acts on the fully assembled 30S ribosomal subunit.</text>
</comment>
<dbReference type="SUPFAM" id="SSF75217">
    <property type="entry name" value="alpha/beta knot"/>
    <property type="match status" value="1"/>
</dbReference>
<name>A0A2A2ICC6_9BACI</name>
<dbReference type="OrthoDB" id="9815641at2"/>
<comment type="subcellular location">
    <subcellularLocation>
        <location evidence="1 12">Cytoplasm</location>
    </subcellularLocation>
</comment>
<proteinExistence type="inferred from homology"/>
<dbReference type="InterPro" id="IPR015947">
    <property type="entry name" value="PUA-like_sf"/>
</dbReference>
<dbReference type="RefSeq" id="WP_095656110.1">
    <property type="nucleotide sequence ID" value="NZ_NPOA01000009.1"/>
</dbReference>
<dbReference type="InterPro" id="IPR006700">
    <property type="entry name" value="RsmE"/>
</dbReference>
<evidence type="ECO:0000259" key="14">
    <source>
        <dbReference type="Pfam" id="PF20260"/>
    </source>
</evidence>
<dbReference type="GO" id="GO:0005737">
    <property type="term" value="C:cytoplasm"/>
    <property type="evidence" value="ECO:0007669"/>
    <property type="project" value="UniProtKB-SubCell"/>
</dbReference>
<dbReference type="Pfam" id="PF04452">
    <property type="entry name" value="Methyltrans_RNA"/>
    <property type="match status" value="1"/>
</dbReference>
<keyword evidence="5 12" id="KW-0963">Cytoplasm</keyword>
<dbReference type="CDD" id="cd18084">
    <property type="entry name" value="RsmE-like"/>
    <property type="match status" value="1"/>
</dbReference>
<feature type="domain" description="Ribosomal RNA small subunit methyltransferase E methyltransferase" evidence="13">
    <location>
        <begin position="73"/>
        <end position="242"/>
    </location>
</feature>
<evidence type="ECO:0000256" key="5">
    <source>
        <dbReference type="ARBA" id="ARBA00022490"/>
    </source>
</evidence>
<keyword evidence="7 12" id="KW-0489">Methyltransferase</keyword>
<feature type="domain" description="Ribosomal RNA small subunit methyltransferase E PUA-like" evidence="14">
    <location>
        <begin position="18"/>
        <end position="64"/>
    </location>
</feature>
<dbReference type="InterPro" id="IPR046886">
    <property type="entry name" value="RsmE_MTase_dom"/>
</dbReference>
<keyword evidence="6 12" id="KW-0698">rRNA processing</keyword>
<dbReference type="Gene3D" id="2.40.240.20">
    <property type="entry name" value="Hypothetical PUA domain-like, domain 1"/>
    <property type="match status" value="1"/>
</dbReference>
<dbReference type="GO" id="GO:0070475">
    <property type="term" value="P:rRNA base methylation"/>
    <property type="evidence" value="ECO:0007669"/>
    <property type="project" value="TreeGrafter"/>
</dbReference>
<evidence type="ECO:0000256" key="4">
    <source>
        <dbReference type="ARBA" id="ARBA00013673"/>
    </source>
</evidence>
<dbReference type="Proteomes" id="UP000218887">
    <property type="component" value="Unassembled WGS sequence"/>
</dbReference>
<dbReference type="FunFam" id="3.40.1280.10:FF:000020">
    <property type="entry name" value="Ribosomal RNA small subunit methyltransferase E"/>
    <property type="match status" value="1"/>
</dbReference>
<dbReference type="SUPFAM" id="SSF88697">
    <property type="entry name" value="PUA domain-like"/>
    <property type="match status" value="1"/>
</dbReference>
<keyword evidence="16" id="KW-1185">Reference proteome</keyword>
<dbReference type="NCBIfam" id="NF008691">
    <property type="entry name" value="PRK11713.1-4"/>
    <property type="match status" value="1"/>
</dbReference>
<evidence type="ECO:0000256" key="12">
    <source>
        <dbReference type="PIRNR" id="PIRNR015601"/>
    </source>
</evidence>
<dbReference type="AlphaFoldDB" id="A0A2A2ICC6"/>
<evidence type="ECO:0000256" key="6">
    <source>
        <dbReference type="ARBA" id="ARBA00022552"/>
    </source>
</evidence>
<evidence type="ECO:0000256" key="3">
    <source>
        <dbReference type="ARBA" id="ARBA00012328"/>
    </source>
</evidence>
<dbReference type="NCBIfam" id="TIGR00046">
    <property type="entry name" value="RsmE family RNA methyltransferase"/>
    <property type="match status" value="1"/>
</dbReference>
<evidence type="ECO:0000256" key="11">
    <source>
        <dbReference type="ARBA" id="ARBA00047944"/>
    </source>
</evidence>
<dbReference type="Gene3D" id="3.40.1280.10">
    <property type="match status" value="1"/>
</dbReference>
<comment type="caution">
    <text evidence="15">The sequence shown here is derived from an EMBL/GenBank/DDBJ whole genome shotgun (WGS) entry which is preliminary data.</text>
</comment>
<evidence type="ECO:0000256" key="7">
    <source>
        <dbReference type="ARBA" id="ARBA00022603"/>
    </source>
</evidence>
<evidence type="ECO:0000256" key="10">
    <source>
        <dbReference type="ARBA" id="ARBA00025699"/>
    </source>
</evidence>
<comment type="catalytic activity">
    <reaction evidence="11 12">
        <text>uridine(1498) in 16S rRNA + S-adenosyl-L-methionine = N(3)-methyluridine(1498) in 16S rRNA + S-adenosyl-L-homocysteine + H(+)</text>
        <dbReference type="Rhea" id="RHEA:42920"/>
        <dbReference type="Rhea" id="RHEA-COMP:10283"/>
        <dbReference type="Rhea" id="RHEA-COMP:10284"/>
        <dbReference type="ChEBI" id="CHEBI:15378"/>
        <dbReference type="ChEBI" id="CHEBI:57856"/>
        <dbReference type="ChEBI" id="CHEBI:59789"/>
        <dbReference type="ChEBI" id="CHEBI:65315"/>
        <dbReference type="ChEBI" id="CHEBI:74502"/>
        <dbReference type="EC" id="2.1.1.193"/>
    </reaction>
</comment>
<evidence type="ECO:0000256" key="8">
    <source>
        <dbReference type="ARBA" id="ARBA00022679"/>
    </source>
</evidence>